<keyword evidence="2" id="KW-0238">DNA-binding</keyword>
<dbReference type="Pfam" id="PF00392">
    <property type="entry name" value="GntR"/>
    <property type="match status" value="1"/>
</dbReference>
<reference evidence="5 6" key="1">
    <citation type="submission" date="2017-02" db="EMBL/GenBank/DDBJ databases">
        <authorList>
            <person name="Peterson S.W."/>
        </authorList>
    </citation>
    <scope>NUCLEOTIDE SEQUENCE [LARGE SCALE GENOMIC DNA]</scope>
    <source>
        <strain evidence="5 6">LMG 22410</strain>
    </source>
</reference>
<protein>
    <submittedName>
        <fullName evidence="5">Transcriptional regulator, GntR family</fullName>
    </submittedName>
</protein>
<evidence type="ECO:0000313" key="5">
    <source>
        <dbReference type="EMBL" id="SJM61915.1"/>
    </source>
</evidence>
<evidence type="ECO:0000259" key="4">
    <source>
        <dbReference type="PROSITE" id="PS50949"/>
    </source>
</evidence>
<dbReference type="InterPro" id="IPR036388">
    <property type="entry name" value="WH-like_DNA-bd_sf"/>
</dbReference>
<gene>
    <name evidence="5" type="ORF">CZ674_08060</name>
</gene>
<keyword evidence="6" id="KW-1185">Reference proteome</keyword>
<accession>A0A1R4G1B2</accession>
<dbReference type="SMART" id="SM00345">
    <property type="entry name" value="HTH_GNTR"/>
    <property type="match status" value="1"/>
</dbReference>
<keyword evidence="1" id="KW-0805">Transcription regulation</keyword>
<dbReference type="GO" id="GO:0003700">
    <property type="term" value="F:DNA-binding transcription factor activity"/>
    <property type="evidence" value="ECO:0007669"/>
    <property type="project" value="InterPro"/>
</dbReference>
<dbReference type="Proteomes" id="UP000195787">
    <property type="component" value="Unassembled WGS sequence"/>
</dbReference>
<dbReference type="InterPro" id="IPR036390">
    <property type="entry name" value="WH_DNA-bd_sf"/>
</dbReference>
<sequence length="118" mass="12779">MIDDSRPLFIQIADQIADGILDGTYPEDTAVPSTNELAQHLRINPATAGKGLTRLVEQGVLVKRRGIGMFVAIGARAQLAHERTASFATEYVEPMLRAASQLGLTPDQLHAIIDKELS</sequence>
<dbReference type="RefSeq" id="WP_086992031.1">
    <property type="nucleotide sequence ID" value="NZ_FUHU01000035.1"/>
</dbReference>
<dbReference type="PANTHER" id="PTHR38445">
    <property type="entry name" value="HTH-TYPE TRANSCRIPTIONAL REPRESSOR YTRA"/>
    <property type="match status" value="1"/>
</dbReference>
<dbReference type="Gene3D" id="1.10.10.10">
    <property type="entry name" value="Winged helix-like DNA-binding domain superfamily/Winged helix DNA-binding domain"/>
    <property type="match status" value="1"/>
</dbReference>
<dbReference type="EMBL" id="FUHU01000035">
    <property type="protein sequence ID" value="SJM61915.1"/>
    <property type="molecule type" value="Genomic_DNA"/>
</dbReference>
<dbReference type="InterPro" id="IPR000524">
    <property type="entry name" value="Tscrpt_reg_HTH_GntR"/>
</dbReference>
<proteinExistence type="predicted"/>
<dbReference type="OrthoDB" id="162505at2"/>
<evidence type="ECO:0000256" key="2">
    <source>
        <dbReference type="ARBA" id="ARBA00023125"/>
    </source>
</evidence>
<feature type="domain" description="HTH gntR-type" evidence="4">
    <location>
        <begin position="6"/>
        <end position="74"/>
    </location>
</feature>
<evidence type="ECO:0000256" key="1">
    <source>
        <dbReference type="ARBA" id="ARBA00023015"/>
    </source>
</evidence>
<dbReference type="PANTHER" id="PTHR38445:SF10">
    <property type="entry name" value="GNTR-FAMILY TRANSCRIPTIONAL REGULATOR"/>
    <property type="match status" value="1"/>
</dbReference>
<dbReference type="GeneID" id="303173166"/>
<evidence type="ECO:0000256" key="3">
    <source>
        <dbReference type="ARBA" id="ARBA00023163"/>
    </source>
</evidence>
<evidence type="ECO:0000313" key="6">
    <source>
        <dbReference type="Proteomes" id="UP000195787"/>
    </source>
</evidence>
<dbReference type="GO" id="GO:0003677">
    <property type="term" value="F:DNA binding"/>
    <property type="evidence" value="ECO:0007669"/>
    <property type="project" value="UniProtKB-KW"/>
</dbReference>
<keyword evidence="3" id="KW-0804">Transcription</keyword>
<name>A0A1R4G1B2_9MICO</name>
<dbReference type="CDD" id="cd07377">
    <property type="entry name" value="WHTH_GntR"/>
    <property type="match status" value="1"/>
</dbReference>
<dbReference type="PROSITE" id="PS50949">
    <property type="entry name" value="HTH_GNTR"/>
    <property type="match status" value="1"/>
</dbReference>
<dbReference type="AlphaFoldDB" id="A0A1R4G1B2"/>
<dbReference type="SUPFAM" id="SSF46785">
    <property type="entry name" value="Winged helix' DNA-binding domain"/>
    <property type="match status" value="1"/>
</dbReference>
<organism evidence="5 6">
    <name type="scientific">Agrococcus casei LMG 22410</name>
    <dbReference type="NCBI Taxonomy" id="1255656"/>
    <lineage>
        <taxon>Bacteria</taxon>
        <taxon>Bacillati</taxon>
        <taxon>Actinomycetota</taxon>
        <taxon>Actinomycetes</taxon>
        <taxon>Micrococcales</taxon>
        <taxon>Microbacteriaceae</taxon>
        <taxon>Agrococcus</taxon>
    </lineage>
</organism>